<dbReference type="Pfam" id="PF00528">
    <property type="entry name" value="BPD_transp_1"/>
    <property type="match status" value="1"/>
</dbReference>
<dbReference type="GO" id="GO:0042956">
    <property type="term" value="P:maltodextrin transmembrane transport"/>
    <property type="evidence" value="ECO:0007669"/>
    <property type="project" value="TreeGrafter"/>
</dbReference>
<name>A0A449BIT7_9MOLU</name>
<evidence type="ECO:0000313" key="12">
    <source>
        <dbReference type="EMBL" id="VEU82348.1"/>
    </source>
</evidence>
<feature type="transmembrane region" description="Helical" evidence="9">
    <location>
        <begin position="375"/>
        <end position="403"/>
    </location>
</feature>
<comment type="subcellular location">
    <subcellularLocation>
        <location evidence="1 9">Cell membrane</location>
        <topology evidence="1 9">Multi-pass membrane protein</topology>
    </subcellularLocation>
</comment>
<dbReference type="InterPro" id="IPR035906">
    <property type="entry name" value="MetI-like_sf"/>
</dbReference>
<dbReference type="PROSITE" id="PS50928">
    <property type="entry name" value="ABC_TM1"/>
    <property type="match status" value="1"/>
</dbReference>
<comment type="function">
    <text evidence="10">Part of the ABC transporter complex MalEFGK involved in maltose/maltodextrin import. Probably responsible for the translocation of the substrate across the membrane.</text>
</comment>
<dbReference type="GO" id="GO:1990060">
    <property type="term" value="C:maltose transport complex"/>
    <property type="evidence" value="ECO:0007669"/>
    <property type="project" value="TreeGrafter"/>
</dbReference>
<evidence type="ECO:0000259" key="11">
    <source>
        <dbReference type="PROSITE" id="PS50928"/>
    </source>
</evidence>
<reference evidence="12" key="1">
    <citation type="submission" date="2019-01" db="EMBL/GenBank/DDBJ databases">
        <authorList>
            <consortium name="Pathogen Informatics"/>
        </authorList>
    </citation>
    <scope>NUCLEOTIDE SEQUENCE [LARGE SCALE GENOMIC DNA]</scope>
    <source>
        <strain evidence="12">NCTC10172</strain>
    </source>
</reference>
<evidence type="ECO:0000256" key="7">
    <source>
        <dbReference type="ARBA" id="ARBA00022989"/>
    </source>
</evidence>
<dbReference type="CDD" id="cd06261">
    <property type="entry name" value="TM_PBP2"/>
    <property type="match status" value="1"/>
</dbReference>
<gene>
    <name evidence="12" type="primary">malF</name>
    <name evidence="12" type="ORF">NCTC10172_00358</name>
</gene>
<dbReference type="PANTHER" id="PTHR47314:SF1">
    <property type="entry name" value="MALTOSE_MALTODEXTRIN TRANSPORT SYSTEM PERMEASE PROTEIN MALF"/>
    <property type="match status" value="1"/>
</dbReference>
<comment type="similarity">
    <text evidence="2 10">Belongs to the binding-protein-dependent transport system permease family. MalFG subfamily.</text>
</comment>
<evidence type="ECO:0000256" key="5">
    <source>
        <dbReference type="ARBA" id="ARBA00022597"/>
    </source>
</evidence>
<dbReference type="SUPFAM" id="SSF160964">
    <property type="entry name" value="MalF N-terminal region-like"/>
    <property type="match status" value="1"/>
</dbReference>
<organism evidence="12 13">
    <name type="scientific">Acholeplasma hippikon</name>
    <dbReference type="NCBI Taxonomy" id="264636"/>
    <lineage>
        <taxon>Bacteria</taxon>
        <taxon>Bacillati</taxon>
        <taxon>Mycoplasmatota</taxon>
        <taxon>Mollicutes</taxon>
        <taxon>Acholeplasmatales</taxon>
        <taxon>Acholeplasmataceae</taxon>
        <taxon>Acholeplasma</taxon>
    </lineage>
</organism>
<feature type="transmembrane region" description="Helical" evidence="9">
    <location>
        <begin position="436"/>
        <end position="458"/>
    </location>
</feature>
<sequence length="471" mass="52727">MKPNQNWFLKQLNKIGNFFKNFGLKISEPMRKGSIFTRLSYLIMGFGNLSRKQIGKGLVYLFTQISFLAFMIISPIIPADKNTPLGFKALVNLATLGTKEGTVWQLGDNSLYMLLYGVFTLALIFLFMIVYFHQVGSSYRVDQAVINGKKISSFKEDLFELTDSKFHVTLLAPAIMGVFILTIIPNVFMILVAFTNFDQEHQPPGQLFDWVGFANFASLFDGSSGLSGFWGVLGWTLIWAFFATFTNYIFGILLALLINNKLIKGQKFWRTVFVLTIAIPQFVSLLLIKYLFAEYGPINELLLNLGIITTRMNFLGNASNALIPKIMVIIINLWVGIPYTMLMTSGILMNVPTDLYEAAEIDGATKPQIFRKITLPYVIFVTTPYLITTFMGNITSFNIIFLLTGGGPNASAGSNPGDTDLLVTWLFRLTVDQSNYSLGAVISILTFIIMAIGTLISYRRSKAYKEEGAFQ</sequence>
<dbReference type="InterPro" id="IPR000515">
    <property type="entry name" value="MetI-like"/>
</dbReference>
<feature type="transmembrane region" description="Helical" evidence="9">
    <location>
        <begin position="111"/>
        <end position="132"/>
    </location>
</feature>
<dbReference type="KEGG" id="ahk:NCTC10172_00358"/>
<evidence type="ECO:0000256" key="2">
    <source>
        <dbReference type="ARBA" id="ARBA00009047"/>
    </source>
</evidence>
<dbReference type="GO" id="GO:0015423">
    <property type="term" value="F:ABC-type maltose transporter activity"/>
    <property type="evidence" value="ECO:0007669"/>
    <property type="project" value="TreeGrafter"/>
</dbReference>
<dbReference type="PANTHER" id="PTHR47314">
    <property type="entry name" value="MALTOSE/MALTODEXTRIN TRANSPORT SYSTEM PERMEASE PROTEIN MALF"/>
    <property type="match status" value="1"/>
</dbReference>
<keyword evidence="7 9" id="KW-1133">Transmembrane helix</keyword>
<evidence type="ECO:0000256" key="1">
    <source>
        <dbReference type="ARBA" id="ARBA00004651"/>
    </source>
</evidence>
<keyword evidence="8 9" id="KW-0472">Membrane</keyword>
<dbReference type="EMBL" id="LR215050">
    <property type="protein sequence ID" value="VEU82348.1"/>
    <property type="molecule type" value="Genomic_DNA"/>
</dbReference>
<evidence type="ECO:0000256" key="8">
    <source>
        <dbReference type="ARBA" id="ARBA00023136"/>
    </source>
</evidence>
<dbReference type="Gene3D" id="1.10.3720.10">
    <property type="entry name" value="MetI-like"/>
    <property type="match status" value="1"/>
</dbReference>
<evidence type="ECO:0000313" key="13">
    <source>
        <dbReference type="Proteomes" id="UP000290909"/>
    </source>
</evidence>
<protein>
    <recommendedName>
        <fullName evidence="10">Maltose/maltodextrin transport system permease protein</fullName>
    </recommendedName>
</protein>
<keyword evidence="13" id="KW-1185">Reference proteome</keyword>
<dbReference type="Proteomes" id="UP000290909">
    <property type="component" value="Chromosome"/>
</dbReference>
<evidence type="ECO:0000256" key="10">
    <source>
        <dbReference type="RuleBase" id="RU367050"/>
    </source>
</evidence>
<feature type="domain" description="ABC transmembrane type-1" evidence="11">
    <location>
        <begin position="233"/>
        <end position="457"/>
    </location>
</feature>
<keyword evidence="5 10" id="KW-0762">Sugar transport</keyword>
<dbReference type="AlphaFoldDB" id="A0A449BIT7"/>
<feature type="transmembrane region" description="Helical" evidence="9">
    <location>
        <begin position="322"/>
        <end position="342"/>
    </location>
</feature>
<keyword evidence="6 9" id="KW-0812">Transmembrane</keyword>
<dbReference type="SUPFAM" id="SSF161098">
    <property type="entry name" value="MetI-like"/>
    <property type="match status" value="1"/>
</dbReference>
<keyword evidence="4 10" id="KW-1003">Cell membrane</keyword>
<evidence type="ECO:0000256" key="3">
    <source>
        <dbReference type="ARBA" id="ARBA00022448"/>
    </source>
</evidence>
<dbReference type="STRING" id="1408416.GCA_000702765_01060"/>
<feature type="transmembrane region" description="Helical" evidence="9">
    <location>
        <begin position="229"/>
        <end position="256"/>
    </location>
</feature>
<keyword evidence="3 9" id="KW-0813">Transport</keyword>
<evidence type="ECO:0000256" key="4">
    <source>
        <dbReference type="ARBA" id="ARBA00022475"/>
    </source>
</evidence>
<accession>A0A449BIT7</accession>
<evidence type="ECO:0000256" key="6">
    <source>
        <dbReference type="ARBA" id="ARBA00022692"/>
    </source>
</evidence>
<feature type="transmembrane region" description="Helical" evidence="9">
    <location>
        <begin position="268"/>
        <end position="292"/>
    </location>
</feature>
<feature type="transmembrane region" description="Helical" evidence="9">
    <location>
        <begin position="58"/>
        <end position="77"/>
    </location>
</feature>
<evidence type="ECO:0000256" key="9">
    <source>
        <dbReference type="RuleBase" id="RU363032"/>
    </source>
</evidence>
<proteinExistence type="inferred from homology"/>
<feature type="transmembrane region" description="Helical" evidence="9">
    <location>
        <begin position="170"/>
        <end position="194"/>
    </location>
</feature>